<evidence type="ECO:0000256" key="1">
    <source>
        <dbReference type="SAM" id="SignalP"/>
    </source>
</evidence>
<dbReference type="VEuPathDB" id="FungiDB:ASPVEDRAFT_85426"/>
<dbReference type="Proteomes" id="UP000184073">
    <property type="component" value="Unassembled WGS sequence"/>
</dbReference>
<feature type="signal peptide" evidence="1">
    <location>
        <begin position="1"/>
        <end position="17"/>
    </location>
</feature>
<dbReference type="GeneID" id="63733204"/>
<dbReference type="AlphaFoldDB" id="A0A1L9PR61"/>
<organism evidence="2 3">
    <name type="scientific">Aspergillus versicolor CBS 583.65</name>
    <dbReference type="NCBI Taxonomy" id="1036611"/>
    <lineage>
        <taxon>Eukaryota</taxon>
        <taxon>Fungi</taxon>
        <taxon>Dikarya</taxon>
        <taxon>Ascomycota</taxon>
        <taxon>Pezizomycotina</taxon>
        <taxon>Eurotiomycetes</taxon>
        <taxon>Eurotiomycetidae</taxon>
        <taxon>Eurotiales</taxon>
        <taxon>Aspergillaceae</taxon>
        <taxon>Aspergillus</taxon>
        <taxon>Aspergillus subgen. Nidulantes</taxon>
    </lineage>
</organism>
<protein>
    <submittedName>
        <fullName evidence="2">Uncharacterized protein</fullName>
    </submittedName>
</protein>
<proteinExistence type="predicted"/>
<feature type="chain" id="PRO_5012273471" evidence="1">
    <location>
        <begin position="18"/>
        <end position="178"/>
    </location>
</feature>
<sequence>MHSLTLLGLSILPLASAICPGYNYAFFNTGDGWFYTANTACKAEVASNCGNICTCSFFGCSPSGSVNAVQVNGLWYNCRDDASKGSCGPENGFAPPPQLANRAPESCCRNDGNRNLEEGLIGKRHASAISDTNSLLDRHAEEYEQATDQDRIALRSRQEAEVEEAMKREVEAAAFDSV</sequence>
<gene>
    <name evidence="2" type="ORF">ASPVEDRAFT_85426</name>
</gene>
<accession>A0A1L9PR61</accession>
<dbReference type="OrthoDB" id="5348716at2759"/>
<dbReference type="EMBL" id="KV878131">
    <property type="protein sequence ID" value="OJJ04010.1"/>
    <property type="molecule type" value="Genomic_DNA"/>
</dbReference>
<keyword evidence="1" id="KW-0732">Signal</keyword>
<evidence type="ECO:0000313" key="2">
    <source>
        <dbReference type="EMBL" id="OJJ04010.1"/>
    </source>
</evidence>
<reference evidence="3" key="1">
    <citation type="journal article" date="2017" name="Genome Biol.">
        <title>Comparative genomics reveals high biological diversity and specific adaptations in the industrially and medically important fungal genus Aspergillus.</title>
        <authorList>
            <person name="de Vries R.P."/>
            <person name="Riley R."/>
            <person name="Wiebenga A."/>
            <person name="Aguilar-Osorio G."/>
            <person name="Amillis S."/>
            <person name="Uchima C.A."/>
            <person name="Anderluh G."/>
            <person name="Asadollahi M."/>
            <person name="Askin M."/>
            <person name="Barry K."/>
            <person name="Battaglia E."/>
            <person name="Bayram O."/>
            <person name="Benocci T."/>
            <person name="Braus-Stromeyer S.A."/>
            <person name="Caldana C."/>
            <person name="Canovas D."/>
            <person name="Cerqueira G.C."/>
            <person name="Chen F."/>
            <person name="Chen W."/>
            <person name="Choi C."/>
            <person name="Clum A."/>
            <person name="Dos Santos R.A."/>
            <person name="Damasio A.R."/>
            <person name="Diallinas G."/>
            <person name="Emri T."/>
            <person name="Fekete E."/>
            <person name="Flipphi M."/>
            <person name="Freyberg S."/>
            <person name="Gallo A."/>
            <person name="Gournas C."/>
            <person name="Habgood R."/>
            <person name="Hainaut M."/>
            <person name="Harispe M.L."/>
            <person name="Henrissat B."/>
            <person name="Hilden K.S."/>
            <person name="Hope R."/>
            <person name="Hossain A."/>
            <person name="Karabika E."/>
            <person name="Karaffa L."/>
            <person name="Karanyi Z."/>
            <person name="Krasevec N."/>
            <person name="Kuo A."/>
            <person name="Kusch H."/>
            <person name="LaButti K."/>
            <person name="Lagendijk E.L."/>
            <person name="Lapidus A."/>
            <person name="Levasseur A."/>
            <person name="Lindquist E."/>
            <person name="Lipzen A."/>
            <person name="Logrieco A.F."/>
            <person name="MacCabe A."/>
            <person name="Maekelae M.R."/>
            <person name="Malavazi I."/>
            <person name="Melin P."/>
            <person name="Meyer V."/>
            <person name="Mielnichuk N."/>
            <person name="Miskei M."/>
            <person name="Molnar A.P."/>
            <person name="Mule G."/>
            <person name="Ngan C.Y."/>
            <person name="Orejas M."/>
            <person name="Orosz E."/>
            <person name="Ouedraogo J.P."/>
            <person name="Overkamp K.M."/>
            <person name="Park H.-S."/>
            <person name="Perrone G."/>
            <person name="Piumi F."/>
            <person name="Punt P.J."/>
            <person name="Ram A.F."/>
            <person name="Ramon A."/>
            <person name="Rauscher S."/>
            <person name="Record E."/>
            <person name="Riano-Pachon D.M."/>
            <person name="Robert V."/>
            <person name="Roehrig J."/>
            <person name="Ruller R."/>
            <person name="Salamov A."/>
            <person name="Salih N.S."/>
            <person name="Samson R.A."/>
            <person name="Sandor E."/>
            <person name="Sanguinetti M."/>
            <person name="Schuetze T."/>
            <person name="Sepcic K."/>
            <person name="Shelest E."/>
            <person name="Sherlock G."/>
            <person name="Sophianopoulou V."/>
            <person name="Squina F.M."/>
            <person name="Sun H."/>
            <person name="Susca A."/>
            <person name="Todd R.B."/>
            <person name="Tsang A."/>
            <person name="Unkles S.E."/>
            <person name="van de Wiele N."/>
            <person name="van Rossen-Uffink D."/>
            <person name="Oliveira J.V."/>
            <person name="Vesth T.C."/>
            <person name="Visser J."/>
            <person name="Yu J.-H."/>
            <person name="Zhou M."/>
            <person name="Andersen M.R."/>
            <person name="Archer D.B."/>
            <person name="Baker S.E."/>
            <person name="Benoit I."/>
            <person name="Brakhage A.A."/>
            <person name="Braus G.H."/>
            <person name="Fischer R."/>
            <person name="Frisvad J.C."/>
            <person name="Goldman G.H."/>
            <person name="Houbraken J."/>
            <person name="Oakley B."/>
            <person name="Pocsi I."/>
            <person name="Scazzocchio C."/>
            <person name="Seiboth B."/>
            <person name="vanKuyk P.A."/>
            <person name="Wortman J."/>
            <person name="Dyer P.S."/>
            <person name="Grigoriev I.V."/>
        </authorList>
    </citation>
    <scope>NUCLEOTIDE SEQUENCE [LARGE SCALE GENOMIC DNA]</scope>
    <source>
        <strain evidence="3">CBS 583.65</strain>
    </source>
</reference>
<evidence type="ECO:0000313" key="3">
    <source>
        <dbReference type="Proteomes" id="UP000184073"/>
    </source>
</evidence>
<keyword evidence="3" id="KW-1185">Reference proteome</keyword>
<name>A0A1L9PR61_ASPVE</name>
<dbReference type="RefSeq" id="XP_040669772.1">
    <property type="nucleotide sequence ID" value="XM_040817693.1"/>
</dbReference>